<organism evidence="1 2">
    <name type="scientific">Candidatus Woesebacteria bacterium RIFCSPHIGHO2_01_FULL_39_28</name>
    <dbReference type="NCBI Taxonomy" id="1802496"/>
    <lineage>
        <taxon>Bacteria</taxon>
        <taxon>Candidatus Woeseibacteriota</taxon>
    </lineage>
</organism>
<reference evidence="1 2" key="1">
    <citation type="journal article" date="2016" name="Nat. Commun.">
        <title>Thousands of microbial genomes shed light on interconnected biogeochemical processes in an aquifer system.</title>
        <authorList>
            <person name="Anantharaman K."/>
            <person name="Brown C.T."/>
            <person name="Hug L.A."/>
            <person name="Sharon I."/>
            <person name="Castelle C.J."/>
            <person name="Probst A.J."/>
            <person name="Thomas B.C."/>
            <person name="Singh A."/>
            <person name="Wilkins M.J."/>
            <person name="Karaoz U."/>
            <person name="Brodie E.L."/>
            <person name="Williams K.H."/>
            <person name="Hubbard S.S."/>
            <person name="Banfield J.F."/>
        </authorList>
    </citation>
    <scope>NUCLEOTIDE SEQUENCE [LARGE SCALE GENOMIC DNA]</scope>
</reference>
<dbReference type="EMBL" id="MGGI01000012">
    <property type="protein sequence ID" value="OGM26624.1"/>
    <property type="molecule type" value="Genomic_DNA"/>
</dbReference>
<sequence length="220" mass="23999">MKAVILSLVFFILGVVGGLILFKNKITSVVPNFVQVPSPEPTKFLLENPPKESLVGKITSLSGDVSWQSRVDSTPSAIVAPRNIQQGEKIETGDNGKAVINFAGVSEINVFPNSGLSFVQTLPVNLVIAQKKGRSEYIKTGIIPLTVRSLHLIVEVTNSDLVVTVDEEKQVVTLEVRQGTATFAFNDLYNLSHLGKLDAGRQYVFRDRARKGLVTLLNNL</sequence>
<dbReference type="Proteomes" id="UP000178851">
    <property type="component" value="Unassembled WGS sequence"/>
</dbReference>
<name>A0A1F7YH00_9BACT</name>
<comment type="caution">
    <text evidence="1">The sequence shown here is derived from an EMBL/GenBank/DDBJ whole genome shotgun (WGS) entry which is preliminary data.</text>
</comment>
<protein>
    <recommendedName>
        <fullName evidence="3">FecR protein domain-containing protein</fullName>
    </recommendedName>
</protein>
<proteinExistence type="predicted"/>
<gene>
    <name evidence="1" type="ORF">A2627_01215</name>
</gene>
<accession>A0A1F7YH00</accession>
<dbReference type="AlphaFoldDB" id="A0A1F7YH00"/>
<evidence type="ECO:0000313" key="2">
    <source>
        <dbReference type="Proteomes" id="UP000178851"/>
    </source>
</evidence>
<evidence type="ECO:0008006" key="3">
    <source>
        <dbReference type="Google" id="ProtNLM"/>
    </source>
</evidence>
<evidence type="ECO:0000313" key="1">
    <source>
        <dbReference type="EMBL" id="OGM26624.1"/>
    </source>
</evidence>